<feature type="region of interest" description="Disordered" evidence="1">
    <location>
        <begin position="99"/>
        <end position="122"/>
    </location>
</feature>
<reference evidence="3" key="2">
    <citation type="journal article" date="2018" name="Plant J.">
        <title>The Sorghum bicolor reference genome: improved assembly, gene annotations, a transcriptome atlas, and signatures of genome organization.</title>
        <authorList>
            <person name="McCormick R.F."/>
            <person name="Truong S.K."/>
            <person name="Sreedasyam A."/>
            <person name="Jenkins J."/>
            <person name="Shu S."/>
            <person name="Sims D."/>
            <person name="Kennedy M."/>
            <person name="Amirebrahimi M."/>
            <person name="Weers B.D."/>
            <person name="McKinley B."/>
            <person name="Mattison A."/>
            <person name="Morishige D.T."/>
            <person name="Grimwood J."/>
            <person name="Schmutz J."/>
            <person name="Mullet J.E."/>
        </authorList>
    </citation>
    <scope>NUCLEOTIDE SEQUENCE [LARGE SCALE GENOMIC DNA]</scope>
    <source>
        <strain evidence="3">cv. BTx623</strain>
    </source>
</reference>
<evidence type="ECO:0000313" key="2">
    <source>
        <dbReference type="EMBL" id="KXG36178.1"/>
    </source>
</evidence>
<organism evidence="2 3">
    <name type="scientific">Sorghum bicolor</name>
    <name type="common">Sorghum</name>
    <name type="synonym">Sorghum vulgare</name>
    <dbReference type="NCBI Taxonomy" id="4558"/>
    <lineage>
        <taxon>Eukaryota</taxon>
        <taxon>Viridiplantae</taxon>
        <taxon>Streptophyta</taxon>
        <taxon>Embryophyta</taxon>
        <taxon>Tracheophyta</taxon>
        <taxon>Spermatophyta</taxon>
        <taxon>Magnoliopsida</taxon>
        <taxon>Liliopsida</taxon>
        <taxon>Poales</taxon>
        <taxon>Poaceae</taxon>
        <taxon>PACMAD clade</taxon>
        <taxon>Panicoideae</taxon>
        <taxon>Andropogonodae</taxon>
        <taxon>Andropogoneae</taxon>
        <taxon>Sorghinae</taxon>
        <taxon>Sorghum</taxon>
    </lineage>
</organism>
<dbReference type="AlphaFoldDB" id="A0A1B6QE49"/>
<evidence type="ECO:0000313" key="3">
    <source>
        <dbReference type="Proteomes" id="UP000000768"/>
    </source>
</evidence>
<sequence>MRSSSSSSSSSSSRLLLAAAATSGAACLALVLAVGVCTASCGGGLVAHGRQQPRPPSTAPPVLGVDSLVSAPARLQEKAGFAAADAAAARDLLGAAAGQDYGFVDPPPDTRRRGGTAPIPHS</sequence>
<protein>
    <submittedName>
        <fullName evidence="2">Uncharacterized protein</fullName>
    </submittedName>
</protein>
<keyword evidence="3" id="KW-1185">Reference proteome</keyword>
<gene>
    <name evidence="2" type="ORF">SORBI_3002G295600</name>
</gene>
<reference evidence="2 3" key="1">
    <citation type="journal article" date="2009" name="Nature">
        <title>The Sorghum bicolor genome and the diversification of grasses.</title>
        <authorList>
            <person name="Paterson A.H."/>
            <person name="Bowers J.E."/>
            <person name="Bruggmann R."/>
            <person name="Dubchak I."/>
            <person name="Grimwood J."/>
            <person name="Gundlach H."/>
            <person name="Haberer G."/>
            <person name="Hellsten U."/>
            <person name="Mitros T."/>
            <person name="Poliakov A."/>
            <person name="Schmutz J."/>
            <person name="Spannagl M."/>
            <person name="Tang H."/>
            <person name="Wang X."/>
            <person name="Wicker T."/>
            <person name="Bharti A.K."/>
            <person name="Chapman J."/>
            <person name="Feltus F.A."/>
            <person name="Gowik U."/>
            <person name="Grigoriev I.V."/>
            <person name="Lyons E."/>
            <person name="Maher C.A."/>
            <person name="Martis M."/>
            <person name="Narechania A."/>
            <person name="Otillar R.P."/>
            <person name="Penning B.W."/>
            <person name="Salamov A.A."/>
            <person name="Wang Y."/>
            <person name="Zhang L."/>
            <person name="Carpita N.C."/>
            <person name="Freeling M."/>
            <person name="Gingle A.R."/>
            <person name="Hash C.T."/>
            <person name="Keller B."/>
            <person name="Klein P."/>
            <person name="Kresovich S."/>
            <person name="McCann M.C."/>
            <person name="Ming R."/>
            <person name="Peterson D.G."/>
            <person name="Mehboob-ur-Rahman"/>
            <person name="Ware D."/>
            <person name="Westhoff P."/>
            <person name="Mayer K.F."/>
            <person name="Messing J."/>
            <person name="Rokhsar D.S."/>
        </authorList>
    </citation>
    <scope>NUCLEOTIDE SEQUENCE [LARGE SCALE GENOMIC DNA]</scope>
    <source>
        <strain evidence="3">cv. BTx623</strain>
    </source>
</reference>
<name>A0A1B6QE49_SORBI</name>
<proteinExistence type="predicted"/>
<dbReference type="InParanoid" id="A0A1B6QE49"/>
<dbReference type="Gramene" id="KXG36178">
    <property type="protein sequence ID" value="KXG36178"/>
    <property type="gene ID" value="SORBI_3002G295600"/>
</dbReference>
<evidence type="ECO:0000256" key="1">
    <source>
        <dbReference type="SAM" id="MobiDB-lite"/>
    </source>
</evidence>
<accession>A0A1B6QE49</accession>
<dbReference type="EMBL" id="CM000761">
    <property type="protein sequence ID" value="KXG36178.1"/>
    <property type="molecule type" value="Genomic_DNA"/>
</dbReference>
<dbReference type="Proteomes" id="UP000000768">
    <property type="component" value="Chromosome 2"/>
</dbReference>
<dbReference type="PROSITE" id="PS51257">
    <property type="entry name" value="PROKAR_LIPOPROTEIN"/>
    <property type="match status" value="1"/>
</dbReference>